<dbReference type="EMBL" id="LIUF01000003">
    <property type="protein sequence ID" value="KOX92931.1"/>
    <property type="molecule type" value="Genomic_DNA"/>
</dbReference>
<dbReference type="Pfam" id="PF13302">
    <property type="entry name" value="Acetyltransf_3"/>
    <property type="match status" value="1"/>
</dbReference>
<evidence type="ECO:0000259" key="4">
    <source>
        <dbReference type="PROSITE" id="PS51186"/>
    </source>
</evidence>
<evidence type="ECO:0000256" key="2">
    <source>
        <dbReference type="ARBA" id="ARBA00023315"/>
    </source>
</evidence>
<keyword evidence="7" id="KW-1185">Reference proteome</keyword>
<dbReference type="GO" id="GO:0016747">
    <property type="term" value="F:acyltransferase activity, transferring groups other than amino-acyl groups"/>
    <property type="evidence" value="ECO:0007669"/>
    <property type="project" value="InterPro"/>
</dbReference>
<reference evidence="5 7" key="1">
    <citation type="submission" date="2015-08" db="EMBL/GenBank/DDBJ databases">
        <title>Genomes of Isolates from Cabo Rojo, PR.</title>
        <authorList>
            <person name="Sanchez-Nieves R.L."/>
            <person name="Montalvo-Rodriguez R."/>
        </authorList>
    </citation>
    <scope>NUCLEOTIDE SEQUENCE [LARGE SCALE GENOMIC DNA]</scope>
    <source>
        <strain evidence="5 7">SL3</strain>
    </source>
</reference>
<proteinExistence type="inferred from homology"/>
<comment type="similarity">
    <text evidence="3">Belongs to the acetyltransferase family. RimJ subfamily.</text>
</comment>
<dbReference type="InterPro" id="IPR051531">
    <property type="entry name" value="N-acetyltransferase"/>
</dbReference>
<keyword evidence="2" id="KW-0012">Acyltransferase</keyword>
<name>A0A0M9AL88_9EURY</name>
<accession>A0A0M9AL88</accession>
<protein>
    <submittedName>
        <fullName evidence="5 6">Acetyltransferase</fullName>
    </submittedName>
</protein>
<dbReference type="Proteomes" id="UP000610611">
    <property type="component" value="Unassembled WGS sequence"/>
</dbReference>
<evidence type="ECO:0000256" key="1">
    <source>
        <dbReference type="ARBA" id="ARBA00022679"/>
    </source>
</evidence>
<dbReference type="Gene3D" id="3.40.630.30">
    <property type="match status" value="1"/>
</dbReference>
<dbReference type="STRING" id="1705562.AMS69_10775"/>
<dbReference type="PANTHER" id="PTHR43792">
    <property type="entry name" value="GNAT FAMILY, PUTATIVE (AFU_ORTHOLOGUE AFUA_3G00765)-RELATED-RELATED"/>
    <property type="match status" value="1"/>
</dbReference>
<dbReference type="Proteomes" id="UP000037729">
    <property type="component" value="Unassembled WGS sequence"/>
</dbReference>
<dbReference type="EMBL" id="WOWB01000001">
    <property type="protein sequence ID" value="NLV06729.1"/>
    <property type="molecule type" value="Genomic_DNA"/>
</dbReference>
<organism evidence="5 7">
    <name type="scientific">Haloarcula rubripromontorii</name>
    <dbReference type="NCBI Taxonomy" id="1705562"/>
    <lineage>
        <taxon>Archaea</taxon>
        <taxon>Methanobacteriati</taxon>
        <taxon>Methanobacteriota</taxon>
        <taxon>Stenosarchaea group</taxon>
        <taxon>Halobacteria</taxon>
        <taxon>Halobacteriales</taxon>
        <taxon>Haloarculaceae</taxon>
        <taxon>Haloarcula</taxon>
    </lineage>
</organism>
<feature type="domain" description="N-acetyltransferase" evidence="4">
    <location>
        <begin position="12"/>
        <end position="162"/>
    </location>
</feature>
<comment type="caution">
    <text evidence="5">The sequence shown here is derived from an EMBL/GenBank/DDBJ whole genome shotgun (WGS) entry which is preliminary data.</text>
</comment>
<dbReference type="PATRIC" id="fig|1705562.3.peg.334"/>
<dbReference type="SUPFAM" id="SSF55729">
    <property type="entry name" value="Acyl-CoA N-acyltransferases (Nat)"/>
    <property type="match status" value="1"/>
</dbReference>
<gene>
    <name evidence="5" type="ORF">AMS69_10775</name>
    <name evidence="6" type="ORF">GOC83_11390</name>
</gene>
<dbReference type="InterPro" id="IPR016181">
    <property type="entry name" value="Acyl_CoA_acyltransferase"/>
</dbReference>
<dbReference type="PANTHER" id="PTHR43792:SF8">
    <property type="entry name" value="[RIBOSOMAL PROTEIN US5]-ALANINE N-ACETYLTRANSFERASE"/>
    <property type="match status" value="1"/>
</dbReference>
<dbReference type="CDD" id="cd04301">
    <property type="entry name" value="NAT_SF"/>
    <property type="match status" value="1"/>
</dbReference>
<reference evidence="6" key="2">
    <citation type="submission" date="2019-12" db="EMBL/GenBank/DDBJ databases">
        <title>The whole-genome sequencing of Haloarcula japonica strain pws8.</title>
        <authorList>
            <person name="Verma D.K."/>
            <person name="Gopal K."/>
            <person name="Prasad E.S."/>
        </authorList>
    </citation>
    <scope>NUCLEOTIDE SEQUENCE</scope>
    <source>
        <strain evidence="6">Pws8</strain>
    </source>
</reference>
<keyword evidence="1 5" id="KW-0808">Transferase</keyword>
<dbReference type="InterPro" id="IPR000182">
    <property type="entry name" value="GNAT_dom"/>
</dbReference>
<evidence type="ECO:0000256" key="3">
    <source>
        <dbReference type="ARBA" id="ARBA00038502"/>
    </source>
</evidence>
<dbReference type="AlphaFoldDB" id="A0A0M9AL88"/>
<dbReference type="PROSITE" id="PS51186">
    <property type="entry name" value="GNAT"/>
    <property type="match status" value="1"/>
</dbReference>
<evidence type="ECO:0000313" key="6">
    <source>
        <dbReference type="EMBL" id="NLV06729.1"/>
    </source>
</evidence>
<evidence type="ECO:0000313" key="7">
    <source>
        <dbReference type="Proteomes" id="UP000037729"/>
    </source>
</evidence>
<evidence type="ECO:0000313" key="5">
    <source>
        <dbReference type="EMBL" id="KOX92931.1"/>
    </source>
</evidence>
<dbReference type="RefSeq" id="WP_053968077.1">
    <property type="nucleotide sequence ID" value="NZ_JAWJXX010000003.1"/>
</dbReference>
<dbReference type="OrthoDB" id="120213at2157"/>
<sequence>MPGPVFIHGDRVTLHPQHATDSDLLQRLFNEPQVRQNIGFCEPLSEPAAEDFDRRDADTHFVVCVDDEPVGSCLLHEDRHQWGFGVLGYSICPDHWGNGYATDAVDCLAQHAFQELRLNKLGADCYATNPASARVLEKVGFQQEGRRRDHAFVDGEYVDLLEYGLLADEWTA</sequence>